<name>A0A5Q2THZ6_9BACI</name>
<evidence type="ECO:0000256" key="1">
    <source>
        <dbReference type="ARBA" id="ARBA00007177"/>
    </source>
</evidence>
<dbReference type="Proteomes" id="UP000339690">
    <property type="component" value="Chromosome"/>
</dbReference>
<dbReference type="AlphaFoldDB" id="A0A5Q2THZ6"/>
<keyword evidence="3" id="KW-0996">Nickel insertion</keyword>
<keyword evidence="5" id="KW-1185">Reference proteome</keyword>
<dbReference type="InterPro" id="IPR002669">
    <property type="entry name" value="UreD"/>
</dbReference>
<accession>A0A5Q2THZ6</accession>
<sequence length="257" mass="29873">MDGKLDFYFALRKQKTIMKDVYYQPPLKASRGLYVDNPNDITVYLMESSGGLVAGDTNAYSVLLDKGTHVTLHPQAATKVYPAYNGNPSRQQVQIELGEQASLTWKREEVIPFAESEFHSHTTVNMKKNSRFYWEEILYPGREKRGERFTFDKCHTQLEVWMEDDCLVYDSLRFEPSHQDVKHFGVMGDYYYIASVWLIDKEIELDVEKWNHSSADHQISITRLRDAGYLVRFLSNDLPRIKKEMDQLGNQKLAVSV</sequence>
<dbReference type="KEGG" id="grc:GI584_06975"/>
<comment type="function">
    <text evidence="3">Required for maturation of urease via the functional incorporation of the urease nickel metallocenter.</text>
</comment>
<keyword evidence="2 3" id="KW-0143">Chaperone</keyword>
<dbReference type="RefSeq" id="WP_100361357.1">
    <property type="nucleotide sequence ID" value="NZ_CP045915.1"/>
</dbReference>
<reference evidence="4 5" key="1">
    <citation type="submission" date="2019-11" db="EMBL/GenBank/DDBJ databases">
        <title>Gracilibacillus salitolerans sp. nov., a moderate halophile isolated from a saline soil in northwest China.</title>
        <authorList>
            <person name="Gan L."/>
        </authorList>
    </citation>
    <scope>NUCLEOTIDE SEQUENCE [LARGE SCALE GENOMIC DNA]</scope>
    <source>
        <strain evidence="4 5">SCU50</strain>
    </source>
</reference>
<proteinExistence type="inferred from homology"/>
<evidence type="ECO:0000256" key="3">
    <source>
        <dbReference type="HAMAP-Rule" id="MF_01384"/>
    </source>
</evidence>
<evidence type="ECO:0000256" key="2">
    <source>
        <dbReference type="ARBA" id="ARBA00023186"/>
    </source>
</evidence>
<dbReference type="GO" id="GO:0005737">
    <property type="term" value="C:cytoplasm"/>
    <property type="evidence" value="ECO:0007669"/>
    <property type="project" value="UniProtKB-SubCell"/>
</dbReference>
<dbReference type="GO" id="GO:0016151">
    <property type="term" value="F:nickel cation binding"/>
    <property type="evidence" value="ECO:0007669"/>
    <property type="project" value="UniProtKB-UniRule"/>
</dbReference>
<evidence type="ECO:0000313" key="4">
    <source>
        <dbReference type="EMBL" id="QGH33777.1"/>
    </source>
</evidence>
<gene>
    <name evidence="3" type="primary">ureD</name>
    <name evidence="4" type="ORF">GI584_06975</name>
</gene>
<dbReference type="PANTHER" id="PTHR33643:SF1">
    <property type="entry name" value="UREASE ACCESSORY PROTEIN D"/>
    <property type="match status" value="1"/>
</dbReference>
<comment type="similarity">
    <text evidence="1 3">Belongs to the UreD family.</text>
</comment>
<dbReference type="EMBL" id="CP045915">
    <property type="protein sequence ID" value="QGH33777.1"/>
    <property type="molecule type" value="Genomic_DNA"/>
</dbReference>
<organism evidence="4 5">
    <name type="scientific">Gracilibacillus salitolerans</name>
    <dbReference type="NCBI Taxonomy" id="2663022"/>
    <lineage>
        <taxon>Bacteria</taxon>
        <taxon>Bacillati</taxon>
        <taxon>Bacillota</taxon>
        <taxon>Bacilli</taxon>
        <taxon>Bacillales</taxon>
        <taxon>Bacillaceae</taxon>
        <taxon>Gracilibacillus</taxon>
    </lineage>
</organism>
<comment type="subcellular location">
    <subcellularLocation>
        <location evidence="3">Cytoplasm</location>
    </subcellularLocation>
</comment>
<dbReference type="Pfam" id="PF01774">
    <property type="entry name" value="UreD"/>
    <property type="match status" value="1"/>
</dbReference>
<dbReference type="HAMAP" id="MF_01384">
    <property type="entry name" value="UreD"/>
    <property type="match status" value="1"/>
</dbReference>
<keyword evidence="3" id="KW-0963">Cytoplasm</keyword>
<dbReference type="PANTHER" id="PTHR33643">
    <property type="entry name" value="UREASE ACCESSORY PROTEIN D"/>
    <property type="match status" value="1"/>
</dbReference>
<comment type="subunit">
    <text evidence="3">UreD, UreF and UreG form a complex that acts as a GTP-hydrolysis-dependent molecular chaperone, activating the urease apoprotein by helping to assemble the nickel containing metallocenter of UreC. The UreE protein probably delivers the nickel.</text>
</comment>
<protein>
    <recommendedName>
        <fullName evidence="3">Urease accessory protein UreD</fullName>
    </recommendedName>
</protein>
<evidence type="ECO:0000313" key="5">
    <source>
        <dbReference type="Proteomes" id="UP000339690"/>
    </source>
</evidence>